<dbReference type="PROSITE" id="PS50011">
    <property type="entry name" value="PROTEIN_KINASE_DOM"/>
    <property type="match status" value="1"/>
</dbReference>
<gene>
    <name evidence="13" type="primary">gb12357</name>
    <name evidence="13" type="ORF">PR202_gb12357</name>
</gene>
<dbReference type="InterPro" id="IPR000719">
    <property type="entry name" value="Prot_kinase_dom"/>
</dbReference>
<sequence length="957" mass="103059">MLSDTGVVPKEGSSKSVEVFCTGEAERRASSACLLWDEKNRWPASQIPVQDWTLWRAHSRFWLPASKLEGVEIFASRIEQHFWEFSGLKGLKRNTLGISALAVGGNQAAHHSPVAIINSKSNERGRRKGKERRNPCGGEKASSNGRNREEEEEAAAAATLCSSCSPLLLRTGLPPSTPLQSSQTWSLLKLQQLLNYPAVLGTWHNHTDFCYCGDYKTASAFVECYGDSVTQLHIIGPTSTPPPPPLPNTFSIDAFFTTLSRLPDLRVLTLTGLGLWGPLPGKLSRLSSLEIVNVSGNYLYGALPDGLSRLSNLQTLIADDNLLSGSLPPWLFTLPSLAVLSLRNNSLHGSLPSSLRDAGASARSPSPATTSPGNVPDLSALRSLQAVDLANNSLGPAFPRLGRKVARVDLSGNRFGDGLPSDEVGSFYLLERLDVSRNRLVGPFPPALLALPSVEFVSVAGNRLTGLLAANMTCGDNLRFVDLSNNLLTGTLPTCLTTRAASSGGKNGDDSKVVLAAAANCLTGGDGTQHPAAFCQNQALAVGIVPPDEGRGKGRAGKGAAIMAGIIAAASAGAVVVAVGVFFGVRKVAVTRAKARPPRRLVEHASSAYPSQFFADARYISQTVKLGALGIPAYRSFSLVELEAATNNFEVSCLMGQDAHGQMYRGTLSNGTPVTIRSLRVKRSQTSQSFNRHIEMISKLRHRHLVSALGHCFEYNLDDSTVTQLYLVFEYVQNGNLRSRISQGTEGRKLSWVQRISTAIGVAKGIQFLHGGIMPGLFANNLKITNILLDQNLVAKIGSYNIPILAETAKSEGGSKHAPDRVPNGDKMDIYDFGVILLEVVSGRPITSIYEVEIMKEQLQKAQTSEGPTRRRSFVDQSVSKACSDESLRTVMEICLRCLAKEAAQRPSVEDVLWNLQFAAQVQDDWRGDSRSSEESPLSPSQIPRESHSSRSAADDA</sequence>
<dbReference type="InterPro" id="IPR032675">
    <property type="entry name" value="LRR_dom_sf"/>
</dbReference>
<protein>
    <recommendedName>
        <fullName evidence="12">Protein kinase domain-containing protein</fullName>
    </recommendedName>
</protein>
<evidence type="ECO:0000256" key="1">
    <source>
        <dbReference type="ARBA" id="ARBA00004479"/>
    </source>
</evidence>
<dbReference type="InterPro" id="IPR011009">
    <property type="entry name" value="Kinase-like_dom_sf"/>
</dbReference>
<dbReference type="GO" id="GO:0016020">
    <property type="term" value="C:membrane"/>
    <property type="evidence" value="ECO:0007669"/>
    <property type="project" value="UniProtKB-SubCell"/>
</dbReference>
<keyword evidence="7 11" id="KW-0472">Membrane</keyword>
<evidence type="ECO:0000256" key="9">
    <source>
        <dbReference type="ARBA" id="ARBA00023180"/>
    </source>
</evidence>
<dbReference type="Proteomes" id="UP001054889">
    <property type="component" value="Unassembled WGS sequence"/>
</dbReference>
<evidence type="ECO:0000256" key="5">
    <source>
        <dbReference type="ARBA" id="ARBA00022737"/>
    </source>
</evidence>
<dbReference type="Pfam" id="PF00560">
    <property type="entry name" value="LRR_1"/>
    <property type="match status" value="2"/>
</dbReference>
<dbReference type="InterPro" id="IPR001245">
    <property type="entry name" value="Ser-Thr/Tyr_kinase_cat_dom"/>
</dbReference>
<dbReference type="Gene3D" id="3.80.10.10">
    <property type="entry name" value="Ribonuclease Inhibitor"/>
    <property type="match status" value="2"/>
</dbReference>
<dbReference type="AlphaFoldDB" id="A0AAV5EPW3"/>
<dbReference type="PANTHER" id="PTHR48006:SF84">
    <property type="entry name" value="REPEAT TRANSMEMBRANE PROTEIN KINASE, PUTATIVE, EXPRESSED-RELATED"/>
    <property type="match status" value="1"/>
</dbReference>
<feature type="transmembrane region" description="Helical" evidence="11">
    <location>
        <begin position="561"/>
        <end position="585"/>
    </location>
</feature>
<evidence type="ECO:0000256" key="8">
    <source>
        <dbReference type="ARBA" id="ARBA00023170"/>
    </source>
</evidence>
<keyword evidence="3 11" id="KW-0812">Transmembrane</keyword>
<evidence type="ECO:0000313" key="13">
    <source>
        <dbReference type="EMBL" id="GJN24606.1"/>
    </source>
</evidence>
<dbReference type="GO" id="GO:0005524">
    <property type="term" value="F:ATP binding"/>
    <property type="evidence" value="ECO:0007669"/>
    <property type="project" value="InterPro"/>
</dbReference>
<reference evidence="13" key="1">
    <citation type="journal article" date="2018" name="DNA Res.">
        <title>Multiple hybrid de novo genome assembly of finger millet, an orphan allotetraploid crop.</title>
        <authorList>
            <person name="Hatakeyama M."/>
            <person name="Aluri S."/>
            <person name="Balachadran M.T."/>
            <person name="Sivarajan S.R."/>
            <person name="Patrignani A."/>
            <person name="Gruter S."/>
            <person name="Poveda L."/>
            <person name="Shimizu-Inatsugi R."/>
            <person name="Baeten J."/>
            <person name="Francoijs K.J."/>
            <person name="Nataraja K.N."/>
            <person name="Reddy Y.A.N."/>
            <person name="Phadnis S."/>
            <person name="Ravikumar R.L."/>
            <person name="Schlapbach R."/>
            <person name="Sreeman S.M."/>
            <person name="Shimizu K.K."/>
        </authorList>
    </citation>
    <scope>NUCLEOTIDE SEQUENCE</scope>
</reference>
<dbReference type="PANTHER" id="PTHR48006">
    <property type="entry name" value="LEUCINE-RICH REPEAT-CONTAINING PROTEIN DDB_G0281931-RELATED"/>
    <property type="match status" value="1"/>
</dbReference>
<dbReference type="InterPro" id="IPR001611">
    <property type="entry name" value="Leu-rich_rpt"/>
</dbReference>
<evidence type="ECO:0000256" key="6">
    <source>
        <dbReference type="ARBA" id="ARBA00022989"/>
    </source>
</evidence>
<keyword evidence="4" id="KW-0732">Signal</keyword>
<feature type="compositionally biased region" description="Basic and acidic residues" evidence="10">
    <location>
        <begin position="925"/>
        <end position="934"/>
    </location>
</feature>
<dbReference type="FunFam" id="3.80.10.10:FF:000155">
    <property type="entry name" value="Putative inactive leucine-rich repeat receptor-like protein kinase"/>
    <property type="match status" value="1"/>
</dbReference>
<keyword evidence="14" id="KW-1185">Reference proteome</keyword>
<feature type="region of interest" description="Disordered" evidence="10">
    <location>
        <begin position="353"/>
        <end position="375"/>
    </location>
</feature>
<evidence type="ECO:0000256" key="10">
    <source>
        <dbReference type="SAM" id="MobiDB-lite"/>
    </source>
</evidence>
<accession>A0AAV5EPW3</accession>
<dbReference type="SUPFAM" id="SSF56112">
    <property type="entry name" value="Protein kinase-like (PK-like)"/>
    <property type="match status" value="1"/>
</dbReference>
<name>A0AAV5EPW3_ELECO</name>
<proteinExistence type="predicted"/>
<evidence type="ECO:0000256" key="2">
    <source>
        <dbReference type="ARBA" id="ARBA00022614"/>
    </source>
</evidence>
<dbReference type="Pfam" id="PF07714">
    <property type="entry name" value="PK_Tyr_Ser-Thr"/>
    <property type="match status" value="1"/>
</dbReference>
<feature type="region of interest" description="Disordered" evidence="10">
    <location>
        <begin position="115"/>
        <end position="152"/>
    </location>
</feature>
<dbReference type="FunFam" id="1.10.510.10:FF:000431">
    <property type="entry name" value="Putative inactive leucine-rich repeat receptor-like protein kinase"/>
    <property type="match status" value="1"/>
</dbReference>
<evidence type="ECO:0000256" key="11">
    <source>
        <dbReference type="SAM" id="Phobius"/>
    </source>
</evidence>
<feature type="domain" description="Protein kinase" evidence="12">
    <location>
        <begin position="649"/>
        <end position="918"/>
    </location>
</feature>
<evidence type="ECO:0000256" key="4">
    <source>
        <dbReference type="ARBA" id="ARBA00022729"/>
    </source>
</evidence>
<dbReference type="Gene3D" id="3.30.200.20">
    <property type="entry name" value="Phosphorylase Kinase, domain 1"/>
    <property type="match status" value="1"/>
</dbReference>
<comment type="caution">
    <text evidence="13">The sequence shown here is derived from an EMBL/GenBank/DDBJ whole genome shotgun (WGS) entry which is preliminary data.</text>
</comment>
<feature type="compositionally biased region" description="Low complexity" evidence="10">
    <location>
        <begin position="358"/>
        <end position="373"/>
    </location>
</feature>
<keyword evidence="6 11" id="KW-1133">Transmembrane helix</keyword>
<dbReference type="GO" id="GO:0004672">
    <property type="term" value="F:protein kinase activity"/>
    <property type="evidence" value="ECO:0007669"/>
    <property type="project" value="InterPro"/>
</dbReference>
<dbReference type="SUPFAM" id="SSF52058">
    <property type="entry name" value="L domain-like"/>
    <property type="match status" value="1"/>
</dbReference>
<evidence type="ECO:0000256" key="7">
    <source>
        <dbReference type="ARBA" id="ARBA00023136"/>
    </source>
</evidence>
<organism evidence="13 14">
    <name type="scientific">Eleusine coracana subsp. coracana</name>
    <dbReference type="NCBI Taxonomy" id="191504"/>
    <lineage>
        <taxon>Eukaryota</taxon>
        <taxon>Viridiplantae</taxon>
        <taxon>Streptophyta</taxon>
        <taxon>Embryophyta</taxon>
        <taxon>Tracheophyta</taxon>
        <taxon>Spermatophyta</taxon>
        <taxon>Magnoliopsida</taxon>
        <taxon>Liliopsida</taxon>
        <taxon>Poales</taxon>
        <taxon>Poaceae</taxon>
        <taxon>PACMAD clade</taxon>
        <taxon>Chloridoideae</taxon>
        <taxon>Cynodonteae</taxon>
        <taxon>Eleusininae</taxon>
        <taxon>Eleusine</taxon>
    </lineage>
</organism>
<evidence type="ECO:0000313" key="14">
    <source>
        <dbReference type="Proteomes" id="UP001054889"/>
    </source>
</evidence>
<dbReference type="InterPro" id="IPR051824">
    <property type="entry name" value="LRR_Rcpt-Like_S/T_Kinase"/>
</dbReference>
<reference evidence="13" key="2">
    <citation type="submission" date="2021-12" db="EMBL/GenBank/DDBJ databases">
        <title>Resequencing data analysis of finger millet.</title>
        <authorList>
            <person name="Hatakeyama M."/>
            <person name="Aluri S."/>
            <person name="Balachadran M.T."/>
            <person name="Sivarajan S.R."/>
            <person name="Poveda L."/>
            <person name="Shimizu-Inatsugi R."/>
            <person name="Schlapbach R."/>
            <person name="Sreeman S.M."/>
            <person name="Shimizu K.K."/>
        </authorList>
    </citation>
    <scope>NUCLEOTIDE SEQUENCE</scope>
</reference>
<dbReference type="FunFam" id="3.30.200.20:FF:000285">
    <property type="entry name" value="Putative inactive leucine-rich repeat receptor-like protein kinase"/>
    <property type="match status" value="1"/>
</dbReference>
<keyword evidence="2" id="KW-0433">Leucine-rich repeat</keyword>
<evidence type="ECO:0000256" key="3">
    <source>
        <dbReference type="ARBA" id="ARBA00022692"/>
    </source>
</evidence>
<feature type="region of interest" description="Disordered" evidence="10">
    <location>
        <begin position="925"/>
        <end position="957"/>
    </location>
</feature>
<dbReference type="EMBL" id="BQKI01000077">
    <property type="protein sequence ID" value="GJN24606.1"/>
    <property type="molecule type" value="Genomic_DNA"/>
</dbReference>
<comment type="subcellular location">
    <subcellularLocation>
        <location evidence="1">Membrane</location>
        <topology evidence="1">Single-pass type I membrane protein</topology>
    </subcellularLocation>
</comment>
<keyword evidence="8" id="KW-0675">Receptor</keyword>
<evidence type="ECO:0000259" key="12">
    <source>
        <dbReference type="PROSITE" id="PS50011"/>
    </source>
</evidence>
<dbReference type="Gene3D" id="1.10.510.10">
    <property type="entry name" value="Transferase(Phosphotransferase) domain 1"/>
    <property type="match status" value="1"/>
</dbReference>
<keyword evidence="5" id="KW-0677">Repeat</keyword>
<keyword evidence="9" id="KW-0325">Glycoprotein</keyword>